<accession>A0A6P8B8W0</accession>
<protein>
    <submittedName>
        <fullName evidence="4">Uncharacterized protein</fullName>
    </submittedName>
</protein>
<evidence type="ECO:0000256" key="1">
    <source>
        <dbReference type="SAM" id="MobiDB-lite"/>
    </source>
</evidence>
<feature type="transmembrane region" description="Helical" evidence="2">
    <location>
        <begin position="197"/>
        <end position="219"/>
    </location>
</feature>
<organism evidence="3 4">
    <name type="scientific">Pyricularia grisea</name>
    <name type="common">Crabgrass-specific blast fungus</name>
    <name type="synonym">Magnaporthe grisea</name>
    <dbReference type="NCBI Taxonomy" id="148305"/>
    <lineage>
        <taxon>Eukaryota</taxon>
        <taxon>Fungi</taxon>
        <taxon>Dikarya</taxon>
        <taxon>Ascomycota</taxon>
        <taxon>Pezizomycotina</taxon>
        <taxon>Sordariomycetes</taxon>
        <taxon>Sordariomycetidae</taxon>
        <taxon>Magnaporthales</taxon>
        <taxon>Pyriculariaceae</taxon>
        <taxon>Pyricularia</taxon>
    </lineage>
</organism>
<keyword evidence="2" id="KW-0812">Transmembrane</keyword>
<keyword evidence="3" id="KW-1185">Reference proteome</keyword>
<evidence type="ECO:0000313" key="3">
    <source>
        <dbReference type="Proteomes" id="UP000515153"/>
    </source>
</evidence>
<sequence>MAGKDMSTAFSTINKQPNEDFSPSLPQTPTNISPRGNAARSSLAYDSVECDEPAFDVLDPNLCSANPEDPSELANAALASSARRITSSSGSGPPPDGRMASSGMRAAGMCSFAVARGSLRETPALLCASRVCFFHASAEGSLVLTHSLREARTERRFCLGAVVVVVVVVVVGDLLLLLGGVGMIFDLRLLDDGRLGFGGVGVFNFIVALVKGVVVVVMIDGGAGRSLFRGEDQWWLLSSNK</sequence>
<name>A0A6P8B8W0_PYRGI</name>
<reference evidence="4" key="2">
    <citation type="submission" date="2019-10" db="EMBL/GenBank/DDBJ databases">
        <authorList>
            <consortium name="NCBI Genome Project"/>
        </authorList>
    </citation>
    <scope>NUCLEOTIDE SEQUENCE</scope>
    <source>
        <strain evidence="4">NI907</strain>
    </source>
</reference>
<feature type="transmembrane region" description="Helical" evidence="2">
    <location>
        <begin position="157"/>
        <end position="185"/>
    </location>
</feature>
<reference evidence="4" key="3">
    <citation type="submission" date="2025-08" db="UniProtKB">
        <authorList>
            <consortium name="RefSeq"/>
        </authorList>
    </citation>
    <scope>IDENTIFICATION</scope>
    <source>
        <strain evidence="4">NI907</strain>
    </source>
</reference>
<keyword evidence="2" id="KW-1133">Transmembrane helix</keyword>
<keyword evidence="2" id="KW-0472">Membrane</keyword>
<evidence type="ECO:0000256" key="2">
    <source>
        <dbReference type="SAM" id="Phobius"/>
    </source>
</evidence>
<dbReference type="GeneID" id="41959887"/>
<dbReference type="AlphaFoldDB" id="A0A6P8B8W0"/>
<gene>
    <name evidence="4" type="ORF">PgNI_04937</name>
</gene>
<reference evidence="4" key="1">
    <citation type="journal article" date="2019" name="Mol. Biol. Evol.">
        <title>Blast fungal genomes show frequent chromosomal changes, gene gains and losses, and effector gene turnover.</title>
        <authorList>
            <person name="Gomez Luciano L.B."/>
            <person name="Jason Tsai I."/>
            <person name="Chuma I."/>
            <person name="Tosa Y."/>
            <person name="Chen Y.H."/>
            <person name="Li J.Y."/>
            <person name="Li M.Y."/>
            <person name="Jade Lu M.Y."/>
            <person name="Nakayashiki H."/>
            <person name="Li W.H."/>
        </authorList>
    </citation>
    <scope>NUCLEOTIDE SEQUENCE</scope>
    <source>
        <strain evidence="4">NI907</strain>
    </source>
</reference>
<proteinExistence type="predicted"/>
<dbReference type="Proteomes" id="UP000515153">
    <property type="component" value="Unplaced"/>
</dbReference>
<feature type="region of interest" description="Disordered" evidence="1">
    <location>
        <begin position="1"/>
        <end position="40"/>
    </location>
</feature>
<dbReference type="KEGG" id="pgri:PgNI_04937"/>
<feature type="compositionally biased region" description="Polar residues" evidence="1">
    <location>
        <begin position="8"/>
        <end position="34"/>
    </location>
</feature>
<dbReference type="RefSeq" id="XP_030983620.1">
    <property type="nucleotide sequence ID" value="XM_031124978.1"/>
</dbReference>
<evidence type="ECO:0000313" key="4">
    <source>
        <dbReference type="RefSeq" id="XP_030983620.1"/>
    </source>
</evidence>